<comment type="caution">
    <text evidence="7">The sequence shown here is derived from an EMBL/GenBank/DDBJ whole genome shotgun (WGS) entry which is preliminary data.</text>
</comment>
<evidence type="ECO:0000313" key="7">
    <source>
        <dbReference type="EMBL" id="KDA02292.1"/>
    </source>
</evidence>
<accession>A0A059G621</accession>
<dbReference type="PANTHER" id="PTHR10695">
    <property type="entry name" value="DEPHOSPHO-COA KINASE-RELATED"/>
    <property type="match status" value="1"/>
</dbReference>
<dbReference type="RefSeq" id="WP_035538463.1">
    <property type="nucleotide sequence ID" value="NZ_ARYL01000015.1"/>
</dbReference>
<dbReference type="GO" id="GO:0015937">
    <property type="term" value="P:coenzyme A biosynthetic process"/>
    <property type="evidence" value="ECO:0007669"/>
    <property type="project" value="UniProtKB-UniRule"/>
</dbReference>
<dbReference type="Proteomes" id="UP000024942">
    <property type="component" value="Unassembled WGS sequence"/>
</dbReference>
<comment type="subcellular location">
    <subcellularLocation>
        <location evidence="5">Cytoplasm</location>
    </subcellularLocation>
</comment>
<evidence type="ECO:0000256" key="3">
    <source>
        <dbReference type="ARBA" id="ARBA00022840"/>
    </source>
</evidence>
<dbReference type="NCBIfam" id="TIGR00152">
    <property type="entry name" value="dephospho-CoA kinase"/>
    <property type="match status" value="1"/>
</dbReference>
<keyword evidence="5 7" id="KW-0808">Transferase</keyword>
<dbReference type="eggNOG" id="COG0237">
    <property type="taxonomic scope" value="Bacteria"/>
</dbReference>
<evidence type="ECO:0000256" key="2">
    <source>
        <dbReference type="ARBA" id="ARBA00022741"/>
    </source>
</evidence>
<dbReference type="Pfam" id="PF01121">
    <property type="entry name" value="CoaE"/>
    <property type="match status" value="1"/>
</dbReference>
<dbReference type="EC" id="2.7.1.24" evidence="5 6"/>
<keyword evidence="3 5" id="KW-0067">ATP-binding</keyword>
<dbReference type="PATRIC" id="fig|1280953.3.peg.2227"/>
<organism evidence="7 8">
    <name type="scientific">Hyphomonas oceanitis SCH89</name>
    <dbReference type="NCBI Taxonomy" id="1280953"/>
    <lineage>
        <taxon>Bacteria</taxon>
        <taxon>Pseudomonadati</taxon>
        <taxon>Pseudomonadota</taxon>
        <taxon>Alphaproteobacteria</taxon>
        <taxon>Hyphomonadales</taxon>
        <taxon>Hyphomonadaceae</taxon>
        <taxon>Hyphomonas</taxon>
    </lineage>
</organism>
<dbReference type="CDD" id="cd02022">
    <property type="entry name" value="DPCK"/>
    <property type="match status" value="1"/>
</dbReference>
<keyword evidence="5 7" id="KW-0418">Kinase</keyword>
<sequence length="202" mass="22038">MIILGLTGSIGMGKSATAQLFRDEGVPVYDADAAVHELYGKGGAAVAPVEAAFPGVAVDGAIDRLRLRERVLNDAEAMKRLESIVHPLAGKAQHDFRQEAREAGAPFVVIDIPLLYETGGWQLCDYVVVVSAPAEVQRERVLSRPDMTVETFESILARQVPDAEKRARADFVISTGHGFEFARDHVRAIIGLMNRKEEEARS</sequence>
<dbReference type="Gene3D" id="3.40.50.300">
    <property type="entry name" value="P-loop containing nucleotide triphosphate hydrolases"/>
    <property type="match status" value="1"/>
</dbReference>
<comment type="function">
    <text evidence="5">Catalyzes the phosphorylation of the 3'-hydroxyl group of dephosphocoenzyme A to form coenzyme A.</text>
</comment>
<dbReference type="PROSITE" id="PS51219">
    <property type="entry name" value="DPCK"/>
    <property type="match status" value="1"/>
</dbReference>
<dbReference type="InterPro" id="IPR027417">
    <property type="entry name" value="P-loop_NTPase"/>
</dbReference>
<dbReference type="AlphaFoldDB" id="A0A059G621"/>
<keyword evidence="5" id="KW-0963">Cytoplasm</keyword>
<dbReference type="STRING" id="1280953.HOC_11038"/>
<feature type="binding site" evidence="5">
    <location>
        <begin position="11"/>
        <end position="16"/>
    </location>
    <ligand>
        <name>ATP</name>
        <dbReference type="ChEBI" id="CHEBI:30616"/>
    </ligand>
</feature>
<gene>
    <name evidence="5 7" type="primary">coaE</name>
    <name evidence="7" type="ORF">HOC_11038</name>
</gene>
<dbReference type="OrthoDB" id="9812943at2"/>
<evidence type="ECO:0000256" key="5">
    <source>
        <dbReference type="HAMAP-Rule" id="MF_00376"/>
    </source>
</evidence>
<reference evidence="7 8" key="1">
    <citation type="journal article" date="2014" name="Antonie Van Leeuwenhoek">
        <title>Hyphomonas beringensis sp. nov. and Hyphomonas chukchiensis sp. nov., isolated from surface seawater of the Bering Sea and Chukchi Sea.</title>
        <authorList>
            <person name="Li C."/>
            <person name="Lai Q."/>
            <person name="Li G."/>
            <person name="Dong C."/>
            <person name="Wang J."/>
            <person name="Liao Y."/>
            <person name="Shao Z."/>
        </authorList>
    </citation>
    <scope>NUCLEOTIDE SEQUENCE [LARGE SCALE GENOMIC DNA]</scope>
    <source>
        <strain evidence="7 8">SCH89</strain>
    </source>
</reference>
<evidence type="ECO:0000256" key="6">
    <source>
        <dbReference type="NCBIfam" id="TIGR00152"/>
    </source>
</evidence>
<keyword evidence="2 5" id="KW-0547">Nucleotide-binding</keyword>
<comment type="catalytic activity">
    <reaction evidence="5">
        <text>3'-dephospho-CoA + ATP = ADP + CoA + H(+)</text>
        <dbReference type="Rhea" id="RHEA:18245"/>
        <dbReference type="ChEBI" id="CHEBI:15378"/>
        <dbReference type="ChEBI" id="CHEBI:30616"/>
        <dbReference type="ChEBI" id="CHEBI:57287"/>
        <dbReference type="ChEBI" id="CHEBI:57328"/>
        <dbReference type="ChEBI" id="CHEBI:456216"/>
        <dbReference type="EC" id="2.7.1.24"/>
    </reaction>
</comment>
<keyword evidence="4 5" id="KW-0173">Coenzyme A biosynthesis</keyword>
<proteinExistence type="inferred from homology"/>
<comment type="pathway">
    <text evidence="5">Cofactor biosynthesis; coenzyme A biosynthesis; CoA from (R)-pantothenate: step 5/5.</text>
</comment>
<dbReference type="EMBL" id="ARYL01000015">
    <property type="protein sequence ID" value="KDA02292.1"/>
    <property type="molecule type" value="Genomic_DNA"/>
</dbReference>
<name>A0A059G621_9PROT</name>
<dbReference type="GO" id="GO:0005524">
    <property type="term" value="F:ATP binding"/>
    <property type="evidence" value="ECO:0007669"/>
    <property type="project" value="UniProtKB-UniRule"/>
</dbReference>
<dbReference type="SUPFAM" id="SSF52540">
    <property type="entry name" value="P-loop containing nucleoside triphosphate hydrolases"/>
    <property type="match status" value="1"/>
</dbReference>
<dbReference type="PANTHER" id="PTHR10695:SF46">
    <property type="entry name" value="BIFUNCTIONAL COENZYME A SYNTHASE-RELATED"/>
    <property type="match status" value="1"/>
</dbReference>
<dbReference type="HAMAP" id="MF_00376">
    <property type="entry name" value="Dephospho_CoA_kinase"/>
    <property type="match status" value="1"/>
</dbReference>
<evidence type="ECO:0000256" key="4">
    <source>
        <dbReference type="ARBA" id="ARBA00022993"/>
    </source>
</evidence>
<evidence type="ECO:0000313" key="8">
    <source>
        <dbReference type="Proteomes" id="UP000024942"/>
    </source>
</evidence>
<evidence type="ECO:0000256" key="1">
    <source>
        <dbReference type="ARBA" id="ARBA00009018"/>
    </source>
</evidence>
<comment type="similarity">
    <text evidence="1 5">Belongs to the CoaE family.</text>
</comment>
<dbReference type="GO" id="GO:0005737">
    <property type="term" value="C:cytoplasm"/>
    <property type="evidence" value="ECO:0007669"/>
    <property type="project" value="UniProtKB-SubCell"/>
</dbReference>
<dbReference type="GO" id="GO:0004140">
    <property type="term" value="F:dephospho-CoA kinase activity"/>
    <property type="evidence" value="ECO:0007669"/>
    <property type="project" value="UniProtKB-UniRule"/>
</dbReference>
<protein>
    <recommendedName>
        <fullName evidence="5 6">Dephospho-CoA kinase</fullName>
        <ecNumber evidence="5 6">2.7.1.24</ecNumber>
    </recommendedName>
    <alternativeName>
        <fullName evidence="5">Dephosphocoenzyme A kinase</fullName>
    </alternativeName>
</protein>
<dbReference type="InterPro" id="IPR001977">
    <property type="entry name" value="Depp_CoAkinase"/>
</dbReference>
<dbReference type="UniPathway" id="UPA00241">
    <property type="reaction ID" value="UER00356"/>
</dbReference>
<keyword evidence="8" id="KW-1185">Reference proteome</keyword>